<comment type="caution">
    <text evidence="2">The sequence shown here is derived from an EMBL/GenBank/DDBJ whole genome shotgun (WGS) entry which is preliminary data.</text>
</comment>
<dbReference type="InterPro" id="IPR014330">
    <property type="entry name" value="RNA-bd_S4-rel_YaaA"/>
</dbReference>
<dbReference type="RefSeq" id="WP_173731608.1">
    <property type="nucleotide sequence ID" value="NZ_JABTTE010000015.1"/>
</dbReference>
<dbReference type="NCBIfam" id="TIGR02988">
    <property type="entry name" value="YaaA_near_RecF"/>
    <property type="match status" value="1"/>
</dbReference>
<reference evidence="2" key="1">
    <citation type="submission" date="2020-06" db="EMBL/GenBank/DDBJ databases">
        <title>A novel thermopfilic bacterium from Erzurum, Turkey.</title>
        <authorList>
            <person name="Adiguzel A."/>
            <person name="Ay H."/>
            <person name="Baltaci M.O."/>
        </authorList>
    </citation>
    <scope>NUCLEOTIDE SEQUENCE</scope>
    <source>
        <strain evidence="2">P2</strain>
    </source>
</reference>
<dbReference type="EMBL" id="JABTTE010000015">
    <property type="protein sequence ID" value="NSL52351.1"/>
    <property type="molecule type" value="Genomic_DNA"/>
</dbReference>
<keyword evidence="1" id="KW-0694">RNA-binding</keyword>
<sequence>MKEVSISTENITLGQLLKLAGVIDTGGAVKSFLNENEVLVNGIPENRRGKKLYHDDEVIIKGIGNFKVVSNFTN</sequence>
<dbReference type="Proteomes" id="UP000625804">
    <property type="component" value="Unassembled WGS sequence"/>
</dbReference>
<protein>
    <submittedName>
        <fullName evidence="2">S4 domain-containing protein YaaA</fullName>
    </submittedName>
</protein>
<accession>A0A8J8GIH1</accession>
<dbReference type="GO" id="GO:0003723">
    <property type="term" value="F:RNA binding"/>
    <property type="evidence" value="ECO:0007669"/>
    <property type="project" value="UniProtKB-KW"/>
</dbReference>
<keyword evidence="3" id="KW-1185">Reference proteome</keyword>
<name>A0A8J8GIH1_9BACI</name>
<evidence type="ECO:0000313" key="3">
    <source>
        <dbReference type="Proteomes" id="UP000625804"/>
    </source>
</evidence>
<dbReference type="AlphaFoldDB" id="A0A8J8GIH1"/>
<evidence type="ECO:0000256" key="1">
    <source>
        <dbReference type="PROSITE-ProRule" id="PRU00182"/>
    </source>
</evidence>
<dbReference type="SUPFAM" id="SSF55174">
    <property type="entry name" value="Alpha-L RNA-binding motif"/>
    <property type="match status" value="1"/>
</dbReference>
<dbReference type="PROSITE" id="PS50889">
    <property type="entry name" value="S4"/>
    <property type="match status" value="1"/>
</dbReference>
<evidence type="ECO:0000313" key="2">
    <source>
        <dbReference type="EMBL" id="NSL52351.1"/>
    </source>
</evidence>
<dbReference type="Pfam" id="PF13275">
    <property type="entry name" value="S4_2"/>
    <property type="match status" value="1"/>
</dbReference>
<proteinExistence type="predicted"/>
<organism evidence="2 3">
    <name type="scientific">Calidifontibacillus erzurumensis</name>
    <dbReference type="NCBI Taxonomy" id="2741433"/>
    <lineage>
        <taxon>Bacteria</taxon>
        <taxon>Bacillati</taxon>
        <taxon>Bacillota</taxon>
        <taxon>Bacilli</taxon>
        <taxon>Bacillales</taxon>
        <taxon>Bacillaceae</taxon>
        <taxon>Calidifontibacillus/Schinkia group</taxon>
        <taxon>Calidifontibacillus</taxon>
    </lineage>
</organism>
<dbReference type="InterPro" id="IPR036986">
    <property type="entry name" value="S4_RNA-bd_sf"/>
</dbReference>
<dbReference type="Gene3D" id="3.10.290.10">
    <property type="entry name" value="RNA-binding S4 domain"/>
    <property type="match status" value="1"/>
</dbReference>
<gene>
    <name evidence="2" type="primary">yaaA</name>
    <name evidence="2" type="ORF">HR057_11365</name>
</gene>